<feature type="non-terminal residue" evidence="2">
    <location>
        <position position="1"/>
    </location>
</feature>
<accession>A0A0S3RQM4</accession>
<feature type="compositionally biased region" description="Basic and acidic residues" evidence="1">
    <location>
        <begin position="23"/>
        <end position="33"/>
    </location>
</feature>
<protein>
    <submittedName>
        <fullName evidence="2">Uncharacterized protein</fullName>
    </submittedName>
</protein>
<evidence type="ECO:0000313" key="2">
    <source>
        <dbReference type="EMBL" id="BAT82919.1"/>
    </source>
</evidence>
<name>A0A0S3RQM4_PHAAN</name>
<dbReference type="AlphaFoldDB" id="A0A0S3RQM4"/>
<reference evidence="2 3" key="1">
    <citation type="journal article" date="2015" name="Sci. Rep.">
        <title>The power of single molecule real-time sequencing technology in the de novo assembly of a eukaryotic genome.</title>
        <authorList>
            <person name="Sakai H."/>
            <person name="Naito K."/>
            <person name="Ogiso-Tanaka E."/>
            <person name="Takahashi Y."/>
            <person name="Iseki K."/>
            <person name="Muto C."/>
            <person name="Satou K."/>
            <person name="Teruya K."/>
            <person name="Shiroma A."/>
            <person name="Shimoji M."/>
            <person name="Hirano T."/>
            <person name="Itoh T."/>
            <person name="Kaga A."/>
            <person name="Tomooka N."/>
        </authorList>
    </citation>
    <scope>NUCLEOTIDE SEQUENCE [LARGE SCALE GENOMIC DNA]</scope>
    <source>
        <strain evidence="3">cv. Shumari</strain>
    </source>
</reference>
<proteinExistence type="predicted"/>
<feature type="region of interest" description="Disordered" evidence="1">
    <location>
        <begin position="14"/>
        <end position="33"/>
    </location>
</feature>
<gene>
    <name evidence="2" type="primary">Vigan.04G000400</name>
    <name evidence="2" type="ORF">VIGAN_04000400</name>
</gene>
<organism evidence="2 3">
    <name type="scientific">Vigna angularis var. angularis</name>
    <dbReference type="NCBI Taxonomy" id="157739"/>
    <lineage>
        <taxon>Eukaryota</taxon>
        <taxon>Viridiplantae</taxon>
        <taxon>Streptophyta</taxon>
        <taxon>Embryophyta</taxon>
        <taxon>Tracheophyta</taxon>
        <taxon>Spermatophyta</taxon>
        <taxon>Magnoliopsida</taxon>
        <taxon>eudicotyledons</taxon>
        <taxon>Gunneridae</taxon>
        <taxon>Pentapetalae</taxon>
        <taxon>rosids</taxon>
        <taxon>fabids</taxon>
        <taxon>Fabales</taxon>
        <taxon>Fabaceae</taxon>
        <taxon>Papilionoideae</taxon>
        <taxon>50 kb inversion clade</taxon>
        <taxon>NPAAA clade</taxon>
        <taxon>indigoferoid/millettioid clade</taxon>
        <taxon>Phaseoleae</taxon>
        <taxon>Vigna</taxon>
    </lineage>
</organism>
<evidence type="ECO:0000256" key="1">
    <source>
        <dbReference type="SAM" id="MobiDB-lite"/>
    </source>
</evidence>
<dbReference type="EMBL" id="AP015037">
    <property type="protein sequence ID" value="BAT82919.1"/>
    <property type="molecule type" value="Genomic_DNA"/>
</dbReference>
<dbReference type="Proteomes" id="UP000291084">
    <property type="component" value="Chromosome 4"/>
</dbReference>
<keyword evidence="3" id="KW-1185">Reference proteome</keyword>
<evidence type="ECO:0000313" key="3">
    <source>
        <dbReference type="Proteomes" id="UP000291084"/>
    </source>
</evidence>
<sequence>PSPITRRYFSSRPRVLDKKKKTKEKEEKRIQKKREEGTFEWKRALDPIFSLDFFGQVFHPTLPTSHPTPSKIPISILINIF</sequence>